<dbReference type="Proteomes" id="UP000485367">
    <property type="component" value="Unassembled WGS sequence"/>
</dbReference>
<dbReference type="GO" id="GO:0043043">
    <property type="term" value="P:peptide biosynthetic process"/>
    <property type="evidence" value="ECO:0007669"/>
    <property type="project" value="InterPro"/>
</dbReference>
<dbReference type="InterPro" id="IPR013185">
    <property type="entry name" value="Transl_elong_KOW-like"/>
</dbReference>
<dbReference type="SUPFAM" id="SSF50104">
    <property type="entry name" value="Translation proteins SH3-like domain"/>
    <property type="match status" value="1"/>
</dbReference>
<dbReference type="Pfam" id="PF09285">
    <property type="entry name" value="Elong-fact-P_C"/>
    <property type="match status" value="1"/>
</dbReference>
<accession>A0A1V5SCQ7</accession>
<evidence type="ECO:0000256" key="6">
    <source>
        <dbReference type="ARBA" id="ARBA00022917"/>
    </source>
</evidence>
<evidence type="ECO:0000256" key="3">
    <source>
        <dbReference type="ARBA" id="ARBA00009479"/>
    </source>
</evidence>
<dbReference type="NCBIfam" id="NF001810">
    <property type="entry name" value="PRK00529.1"/>
    <property type="match status" value="1"/>
</dbReference>
<dbReference type="Pfam" id="PF08207">
    <property type="entry name" value="EFP_N"/>
    <property type="match status" value="1"/>
</dbReference>
<dbReference type="PIRSF" id="PIRSF005901">
    <property type="entry name" value="EF-P"/>
    <property type="match status" value="1"/>
</dbReference>
<keyword evidence="5 7" id="KW-0251">Elongation factor</keyword>
<evidence type="ECO:0000313" key="12">
    <source>
        <dbReference type="EMBL" id="OQA51991.1"/>
    </source>
</evidence>
<dbReference type="InterPro" id="IPR012340">
    <property type="entry name" value="NA-bd_OB-fold"/>
</dbReference>
<dbReference type="HAMAP" id="MF_00141">
    <property type="entry name" value="EF_P"/>
    <property type="match status" value="1"/>
</dbReference>
<dbReference type="GO" id="GO:0003746">
    <property type="term" value="F:translation elongation factor activity"/>
    <property type="evidence" value="ECO:0007669"/>
    <property type="project" value="UniProtKB-UniRule"/>
</dbReference>
<dbReference type="UniPathway" id="UPA00345"/>
<evidence type="ECO:0000256" key="4">
    <source>
        <dbReference type="ARBA" id="ARBA00022490"/>
    </source>
</evidence>
<gene>
    <name evidence="7 12" type="primary">efp</name>
    <name evidence="12" type="ORF">BWY43_00711</name>
</gene>
<evidence type="ECO:0000256" key="1">
    <source>
        <dbReference type="ARBA" id="ARBA00004496"/>
    </source>
</evidence>
<dbReference type="NCBIfam" id="TIGR00038">
    <property type="entry name" value="efp"/>
    <property type="match status" value="1"/>
</dbReference>
<dbReference type="InterPro" id="IPR014722">
    <property type="entry name" value="Rib_uL2_dom2"/>
</dbReference>
<comment type="caution">
    <text evidence="12">The sequence shown here is derived from an EMBL/GenBank/DDBJ whole genome shotgun (WGS) entry which is preliminary data.</text>
</comment>
<evidence type="ECO:0000256" key="8">
    <source>
        <dbReference type="NCBIfam" id="TIGR00038"/>
    </source>
</evidence>
<feature type="domain" description="Elongation factor P C-terminal" evidence="10">
    <location>
        <begin position="129"/>
        <end position="184"/>
    </location>
</feature>
<protein>
    <recommendedName>
        <fullName evidence="7 8">Elongation factor P</fullName>
        <shortName evidence="7">EF-P</shortName>
    </recommendedName>
</protein>
<keyword evidence="6 7" id="KW-0648">Protein biosynthesis</keyword>
<comment type="subcellular location">
    <subcellularLocation>
        <location evidence="1 7">Cytoplasm</location>
    </subcellularLocation>
</comment>
<dbReference type="EMBL" id="MWBO01000053">
    <property type="protein sequence ID" value="OQA51991.1"/>
    <property type="molecule type" value="Genomic_DNA"/>
</dbReference>
<evidence type="ECO:0000259" key="10">
    <source>
        <dbReference type="SMART" id="SM00841"/>
    </source>
</evidence>
<sequence>MLSISDLQIGTFAVYNGAPHQVIYREHSKLGRGGAILRSKIKNLLTGAIIDITFKGNEKLEEAQISRSKAQFTYKDDSLYNFMDSSNFEQFSLSSDQIGQQGEFLKEGLEVDVLSWNSKPINISLPFKVDLEVVEAPPSIKGNSAGAVTKIVVLETGAKINAPIFIKAGDIVKINTQTGEYVERVK</sequence>
<name>A0A1V5SCQ7_9BACT</name>
<dbReference type="FunFam" id="2.40.50.140:FF:000004">
    <property type="entry name" value="Elongation factor P"/>
    <property type="match status" value="1"/>
</dbReference>
<keyword evidence="4 7" id="KW-0963">Cytoplasm</keyword>
<dbReference type="CDD" id="cd05794">
    <property type="entry name" value="S1_EF-P_repeat_2"/>
    <property type="match status" value="1"/>
</dbReference>
<comment type="pathway">
    <text evidence="2 7">Protein biosynthesis; polypeptide chain elongation.</text>
</comment>
<dbReference type="InterPro" id="IPR008991">
    <property type="entry name" value="Translation_prot_SH3-like_sf"/>
</dbReference>
<dbReference type="SUPFAM" id="SSF50249">
    <property type="entry name" value="Nucleic acid-binding proteins"/>
    <property type="match status" value="2"/>
</dbReference>
<dbReference type="CDD" id="cd04470">
    <property type="entry name" value="S1_EF-P_repeat_1"/>
    <property type="match status" value="1"/>
</dbReference>
<dbReference type="InterPro" id="IPR015365">
    <property type="entry name" value="Elong-fact-P_C"/>
</dbReference>
<proteinExistence type="inferred from homology"/>
<dbReference type="SMART" id="SM00841">
    <property type="entry name" value="Elong-fact-P_C"/>
    <property type="match status" value="1"/>
</dbReference>
<organism evidence="12">
    <name type="scientific">candidate division WS2 bacterium ADurb.Bin280</name>
    <dbReference type="NCBI Taxonomy" id="1852829"/>
    <lineage>
        <taxon>Bacteria</taxon>
        <taxon>candidate division WS2</taxon>
    </lineage>
</organism>
<evidence type="ECO:0000256" key="2">
    <source>
        <dbReference type="ARBA" id="ARBA00004815"/>
    </source>
</evidence>
<dbReference type="AlphaFoldDB" id="A0A1V5SCQ7"/>
<dbReference type="PANTHER" id="PTHR30053">
    <property type="entry name" value="ELONGATION FACTOR P"/>
    <property type="match status" value="1"/>
</dbReference>
<evidence type="ECO:0000256" key="5">
    <source>
        <dbReference type="ARBA" id="ARBA00022768"/>
    </source>
</evidence>
<dbReference type="InterPro" id="IPR020599">
    <property type="entry name" value="Transl_elong_fac_P/YeiP"/>
</dbReference>
<comment type="similarity">
    <text evidence="3 7 9">Belongs to the elongation factor P family.</text>
</comment>
<evidence type="ECO:0000259" key="11">
    <source>
        <dbReference type="SMART" id="SM01185"/>
    </source>
</evidence>
<dbReference type="Pfam" id="PF01132">
    <property type="entry name" value="EFP"/>
    <property type="match status" value="1"/>
</dbReference>
<evidence type="ECO:0000256" key="9">
    <source>
        <dbReference type="RuleBase" id="RU004389"/>
    </source>
</evidence>
<evidence type="ECO:0000256" key="7">
    <source>
        <dbReference type="HAMAP-Rule" id="MF_00141"/>
    </source>
</evidence>
<comment type="function">
    <text evidence="7">Involved in peptide bond synthesis. Stimulates efficient translation and peptide-bond synthesis on native or reconstituted 70S ribosomes in vitro. Probably functions indirectly by altering the affinity of the ribosome for aminoacyl-tRNA, thus increasing their reactivity as acceptors for peptidyl transferase.</text>
</comment>
<dbReference type="InterPro" id="IPR001059">
    <property type="entry name" value="Transl_elong_P/YeiP_cen"/>
</dbReference>
<dbReference type="Gene3D" id="2.40.50.140">
    <property type="entry name" value="Nucleic acid-binding proteins"/>
    <property type="match status" value="2"/>
</dbReference>
<feature type="domain" description="Translation elongation factor P/YeiP central" evidence="11">
    <location>
        <begin position="67"/>
        <end position="121"/>
    </location>
</feature>
<dbReference type="FunFam" id="2.40.50.140:FF:000009">
    <property type="entry name" value="Elongation factor P"/>
    <property type="match status" value="1"/>
</dbReference>
<dbReference type="Gene3D" id="2.30.30.30">
    <property type="match status" value="1"/>
</dbReference>
<reference evidence="12" key="1">
    <citation type="submission" date="2017-02" db="EMBL/GenBank/DDBJ databases">
        <title>Delving into the versatile metabolic prowess of the omnipresent phylum Bacteroidetes.</title>
        <authorList>
            <person name="Nobu M.K."/>
            <person name="Mei R."/>
            <person name="Narihiro T."/>
            <person name="Kuroda K."/>
            <person name="Liu W.-T."/>
        </authorList>
    </citation>
    <scope>NUCLEOTIDE SEQUENCE</scope>
    <source>
        <strain evidence="12">ADurb.Bin280</strain>
    </source>
</reference>
<dbReference type="PANTHER" id="PTHR30053:SF14">
    <property type="entry name" value="TRANSLATION ELONGATION FACTOR KOW-LIKE DOMAIN-CONTAINING PROTEIN"/>
    <property type="match status" value="1"/>
</dbReference>
<dbReference type="InterPro" id="IPR011768">
    <property type="entry name" value="Transl_elongation_fac_P"/>
</dbReference>
<dbReference type="GO" id="GO:0005829">
    <property type="term" value="C:cytosol"/>
    <property type="evidence" value="ECO:0007669"/>
    <property type="project" value="UniProtKB-ARBA"/>
</dbReference>
<dbReference type="SMART" id="SM01185">
    <property type="entry name" value="EFP"/>
    <property type="match status" value="1"/>
</dbReference>